<dbReference type="RefSeq" id="WP_108565586.1">
    <property type="nucleotide sequence ID" value="NZ_CP031769.1"/>
</dbReference>
<keyword evidence="3" id="KW-0597">Phosphoprotein</keyword>
<dbReference type="EC" id="2.7.13.3" evidence="2"/>
<dbReference type="PROSITE" id="PS50109">
    <property type="entry name" value="HIS_KIN"/>
    <property type="match status" value="1"/>
</dbReference>
<evidence type="ECO:0000256" key="3">
    <source>
        <dbReference type="ARBA" id="ARBA00022553"/>
    </source>
</evidence>
<evidence type="ECO:0000256" key="1">
    <source>
        <dbReference type="ARBA" id="ARBA00000085"/>
    </source>
</evidence>
<dbReference type="Gene3D" id="3.30.565.10">
    <property type="entry name" value="Histidine kinase-like ATPase, C-terminal domain"/>
    <property type="match status" value="1"/>
</dbReference>
<feature type="domain" description="Histidine kinase" evidence="4">
    <location>
        <begin position="215"/>
        <end position="466"/>
    </location>
</feature>
<evidence type="ECO:0000256" key="2">
    <source>
        <dbReference type="ARBA" id="ARBA00012438"/>
    </source>
</evidence>
<dbReference type="PANTHER" id="PTHR43065:SF50">
    <property type="entry name" value="HISTIDINE KINASE"/>
    <property type="match status" value="1"/>
</dbReference>
<dbReference type="PRINTS" id="PR00344">
    <property type="entry name" value="BCTRLSENSOR"/>
</dbReference>
<dbReference type="Proteomes" id="UP000262073">
    <property type="component" value="Chromosome"/>
</dbReference>
<gene>
    <name evidence="5" type="ORF">D0Y50_02295</name>
</gene>
<dbReference type="EMBL" id="CP031769">
    <property type="protein sequence ID" value="AXR05299.1"/>
    <property type="molecule type" value="Genomic_DNA"/>
</dbReference>
<dbReference type="PANTHER" id="PTHR43065">
    <property type="entry name" value="SENSOR HISTIDINE KINASE"/>
    <property type="match status" value="1"/>
</dbReference>
<organism evidence="5 6">
    <name type="scientific">Salinimonas sediminis</name>
    <dbReference type="NCBI Taxonomy" id="2303538"/>
    <lineage>
        <taxon>Bacteria</taxon>
        <taxon>Pseudomonadati</taxon>
        <taxon>Pseudomonadota</taxon>
        <taxon>Gammaproteobacteria</taxon>
        <taxon>Alteromonadales</taxon>
        <taxon>Alteromonadaceae</taxon>
        <taxon>Alteromonas/Salinimonas group</taxon>
        <taxon>Salinimonas</taxon>
    </lineage>
</organism>
<dbReference type="InterPro" id="IPR003661">
    <property type="entry name" value="HisK_dim/P_dom"/>
</dbReference>
<keyword evidence="6" id="KW-1185">Reference proteome</keyword>
<comment type="catalytic activity">
    <reaction evidence="1">
        <text>ATP + protein L-histidine = ADP + protein N-phospho-L-histidine.</text>
        <dbReference type="EC" id="2.7.13.3"/>
    </reaction>
</comment>
<dbReference type="GO" id="GO:0000155">
    <property type="term" value="F:phosphorelay sensor kinase activity"/>
    <property type="evidence" value="ECO:0007669"/>
    <property type="project" value="InterPro"/>
</dbReference>
<dbReference type="InterPro" id="IPR036890">
    <property type="entry name" value="HATPase_C_sf"/>
</dbReference>
<sequence>MKDRYEDALENLNLVYRLKEQAEAARYQSELMLRGVRAVLDADSPDDLYQRMFSNFHDIVPYNICLILEQSEPGFMLCSSSTRQDIVGTRWAVGDMLRKVIGGKTIAMYNAPLHPQWCSVPLPDACQIKSLLFSPFLFKNDMAIIVFAHQQLGFYTQQHIQIATRYREFTEQTLLSVNARLQALESAQLKRDKARVEQSLIDSEKMASVGLLAAGVAHEINNPVGFISSNIEYLKQSVPTLAGFFHQLEGLFAASNDAERLRGLAACQQCYETEQIAGLITDIEDICNESDEGLQRVADITTSLKSFTRADPKTNDPFCVNQTINDTLPLVNPELKHHVKVNVSLNEVPTVLGSSRKLSQVLINLLVNAGQAIHSHGEINLSTDCHIDADGRKWVVITVADNGCGISQHAVDKIFQPFFTTKPVGQGTGLGLYISLAIMKSMGGDIQVVSRMNQGTTFSLFLPDEPSRLAQSGAS</sequence>
<dbReference type="Pfam" id="PF02518">
    <property type="entry name" value="HATPase_c"/>
    <property type="match status" value="1"/>
</dbReference>
<dbReference type="KEGG" id="salm:D0Y50_02295"/>
<name>A0A346NIE2_9ALTE</name>
<dbReference type="AlphaFoldDB" id="A0A346NIE2"/>
<dbReference type="Gene3D" id="1.10.287.130">
    <property type="match status" value="1"/>
</dbReference>
<dbReference type="CDD" id="cd00082">
    <property type="entry name" value="HisKA"/>
    <property type="match status" value="1"/>
</dbReference>
<dbReference type="OrthoDB" id="9772100at2"/>
<dbReference type="InterPro" id="IPR004358">
    <property type="entry name" value="Sig_transdc_His_kin-like_C"/>
</dbReference>
<dbReference type="InterPro" id="IPR003594">
    <property type="entry name" value="HATPase_dom"/>
</dbReference>
<evidence type="ECO:0000313" key="6">
    <source>
        <dbReference type="Proteomes" id="UP000262073"/>
    </source>
</evidence>
<evidence type="ECO:0000313" key="5">
    <source>
        <dbReference type="EMBL" id="AXR05299.1"/>
    </source>
</evidence>
<accession>A0A346NIE2</accession>
<dbReference type="InterPro" id="IPR005467">
    <property type="entry name" value="His_kinase_dom"/>
</dbReference>
<evidence type="ECO:0000259" key="4">
    <source>
        <dbReference type="PROSITE" id="PS50109"/>
    </source>
</evidence>
<proteinExistence type="predicted"/>
<keyword evidence="5" id="KW-0418">Kinase</keyword>
<reference evidence="5 6" key="1">
    <citation type="submission" date="2018-08" db="EMBL/GenBank/DDBJ databases">
        <title>Salinimonas sediminis sp. nov., a piezophilic bacterium isolated from a deep-sea sediment sample from the New Britain Trench.</title>
        <authorList>
            <person name="Cao J."/>
        </authorList>
    </citation>
    <scope>NUCLEOTIDE SEQUENCE [LARGE SCALE GENOMIC DNA]</scope>
    <source>
        <strain evidence="5 6">N102</strain>
    </source>
</reference>
<dbReference type="SMART" id="SM00387">
    <property type="entry name" value="HATPase_c"/>
    <property type="match status" value="1"/>
</dbReference>
<keyword evidence="5" id="KW-0808">Transferase</keyword>
<protein>
    <recommendedName>
        <fullName evidence="2">histidine kinase</fullName>
        <ecNumber evidence="2">2.7.13.3</ecNumber>
    </recommendedName>
</protein>
<dbReference type="SUPFAM" id="SSF55874">
    <property type="entry name" value="ATPase domain of HSP90 chaperone/DNA topoisomerase II/histidine kinase"/>
    <property type="match status" value="1"/>
</dbReference>